<dbReference type="Proteomes" id="UP000694580">
    <property type="component" value="Chromosome 3"/>
</dbReference>
<name>A0AAY4AKD4_9TELE</name>
<evidence type="ECO:0000313" key="1">
    <source>
        <dbReference type="Ensembl" id="ENSDCDP00010008685.1"/>
    </source>
</evidence>
<reference evidence="1" key="2">
    <citation type="submission" date="2025-08" db="UniProtKB">
        <authorList>
            <consortium name="Ensembl"/>
        </authorList>
    </citation>
    <scope>IDENTIFICATION</scope>
</reference>
<keyword evidence="2" id="KW-1185">Reference proteome</keyword>
<dbReference type="Ensembl" id="ENSDCDT00010009122.1">
    <property type="protein sequence ID" value="ENSDCDP00010008685.1"/>
    <property type="gene ID" value="ENSDCDG00010003902.1"/>
</dbReference>
<reference evidence="1 2" key="1">
    <citation type="submission" date="2020-06" db="EMBL/GenBank/DDBJ databases">
        <authorList>
            <consortium name="Wellcome Sanger Institute Data Sharing"/>
        </authorList>
    </citation>
    <scope>NUCLEOTIDE SEQUENCE [LARGE SCALE GENOMIC DNA]</scope>
</reference>
<evidence type="ECO:0000313" key="2">
    <source>
        <dbReference type="Proteomes" id="UP000694580"/>
    </source>
</evidence>
<sequence length="50" mass="5859">MTKTSKLWASYIFCHIQTFTLSHNFPTLRESFLQNDSALSNHPSSFQTFF</sequence>
<dbReference type="AlphaFoldDB" id="A0AAY4AKD4"/>
<accession>A0AAY4AKD4</accession>
<protein>
    <submittedName>
        <fullName evidence="1">Uncharacterized protein</fullName>
    </submittedName>
</protein>
<organism evidence="1 2">
    <name type="scientific">Denticeps clupeoides</name>
    <name type="common">denticle herring</name>
    <dbReference type="NCBI Taxonomy" id="299321"/>
    <lineage>
        <taxon>Eukaryota</taxon>
        <taxon>Metazoa</taxon>
        <taxon>Chordata</taxon>
        <taxon>Craniata</taxon>
        <taxon>Vertebrata</taxon>
        <taxon>Euteleostomi</taxon>
        <taxon>Actinopterygii</taxon>
        <taxon>Neopterygii</taxon>
        <taxon>Teleostei</taxon>
        <taxon>Clupei</taxon>
        <taxon>Clupeiformes</taxon>
        <taxon>Denticipitoidei</taxon>
        <taxon>Denticipitidae</taxon>
        <taxon>Denticeps</taxon>
    </lineage>
</organism>
<proteinExistence type="predicted"/>
<reference evidence="1" key="3">
    <citation type="submission" date="2025-09" db="UniProtKB">
        <authorList>
            <consortium name="Ensembl"/>
        </authorList>
    </citation>
    <scope>IDENTIFICATION</scope>
</reference>